<dbReference type="GO" id="GO:0030267">
    <property type="term" value="F:glyoxylate reductase (NADPH) activity"/>
    <property type="evidence" value="ECO:0007669"/>
    <property type="project" value="TreeGrafter"/>
</dbReference>
<proteinExistence type="predicted"/>
<organism evidence="4 5">
    <name type="scientific">Victivallis vadensis</name>
    <dbReference type="NCBI Taxonomy" id="172901"/>
    <lineage>
        <taxon>Bacteria</taxon>
        <taxon>Pseudomonadati</taxon>
        <taxon>Lentisphaerota</taxon>
        <taxon>Lentisphaeria</taxon>
        <taxon>Victivallales</taxon>
        <taxon>Victivallaceae</taxon>
        <taxon>Victivallis</taxon>
    </lineage>
</organism>
<sequence length="357" mass="39388">MKSIPEKRPASPPPHKKILFMNGNSRLIRALWSAECDEKAARYGFEVAIPARDRDLPAETWPQLLPEYDGVITSWGSPVCTAELLARAPRLAIVGHAAGSAAAVTDDSTYRTAVRVVTANPVMAETLSEWCVMMLLIAQRRLTQYAKFRPGERCDWTKNAGFPDLGKLAIGLWGMGDITRALLKKLSVFRTGGILVFSEHADSGEIRAAGAEKASCFDELLRRSDLLVCLAGMTPRNCRKLDAARLALLKDGSTVINPGRARLIDNEALFREVRSGRLSAILDVFEEEPLPPDSPWYALPGAILTPHSGAGCGRERYVPYILDRFHCFFSGRELSNCIDAARFRTMTQEQCGREPAQ</sequence>
<reference evidence="4 5" key="1">
    <citation type="submission" date="2018-04" db="EMBL/GenBank/DDBJ databases">
        <title>Genomic Encyclopedia of Type Strains, Phase IV (KMG-IV): sequencing the most valuable type-strain genomes for metagenomic binning, comparative biology and taxonomic classification.</title>
        <authorList>
            <person name="Goeker M."/>
        </authorList>
    </citation>
    <scope>NUCLEOTIDE SEQUENCE [LARGE SCALE GENOMIC DNA]</scope>
    <source>
        <strain evidence="4 5">DSM 14823</strain>
    </source>
</reference>
<dbReference type="GO" id="GO:0016618">
    <property type="term" value="F:hydroxypyruvate reductase [NAD(P)H] activity"/>
    <property type="evidence" value="ECO:0007669"/>
    <property type="project" value="TreeGrafter"/>
</dbReference>
<protein>
    <submittedName>
        <fullName evidence="4">Phosphoglycerate dehydrogenase-like enzyme</fullName>
    </submittedName>
</protein>
<dbReference type="InterPro" id="IPR050223">
    <property type="entry name" value="D-isomer_2-hydroxyacid_DH"/>
</dbReference>
<evidence type="ECO:0000259" key="3">
    <source>
        <dbReference type="Pfam" id="PF02826"/>
    </source>
</evidence>
<keyword evidence="1" id="KW-0560">Oxidoreductase</keyword>
<evidence type="ECO:0000256" key="2">
    <source>
        <dbReference type="ARBA" id="ARBA00023027"/>
    </source>
</evidence>
<keyword evidence="2" id="KW-0520">NAD</keyword>
<dbReference type="Pfam" id="PF02826">
    <property type="entry name" value="2-Hacid_dh_C"/>
    <property type="match status" value="1"/>
</dbReference>
<keyword evidence="5" id="KW-1185">Reference proteome</keyword>
<evidence type="ECO:0000313" key="5">
    <source>
        <dbReference type="Proteomes" id="UP000245959"/>
    </source>
</evidence>
<dbReference type="Gene3D" id="3.40.50.720">
    <property type="entry name" value="NAD(P)-binding Rossmann-like Domain"/>
    <property type="match status" value="2"/>
</dbReference>
<dbReference type="Proteomes" id="UP000245959">
    <property type="component" value="Unassembled WGS sequence"/>
</dbReference>
<dbReference type="GO" id="GO:0005829">
    <property type="term" value="C:cytosol"/>
    <property type="evidence" value="ECO:0007669"/>
    <property type="project" value="TreeGrafter"/>
</dbReference>
<feature type="domain" description="D-isomer specific 2-hydroxyacid dehydrogenase NAD-binding" evidence="3">
    <location>
        <begin position="132"/>
        <end position="309"/>
    </location>
</feature>
<dbReference type="InterPro" id="IPR036291">
    <property type="entry name" value="NAD(P)-bd_dom_sf"/>
</dbReference>
<dbReference type="EMBL" id="QEKH01000008">
    <property type="protein sequence ID" value="PVY43491.1"/>
    <property type="molecule type" value="Genomic_DNA"/>
</dbReference>
<evidence type="ECO:0000313" key="4">
    <source>
        <dbReference type="EMBL" id="PVY43491.1"/>
    </source>
</evidence>
<evidence type="ECO:0000256" key="1">
    <source>
        <dbReference type="ARBA" id="ARBA00023002"/>
    </source>
</evidence>
<dbReference type="InterPro" id="IPR006140">
    <property type="entry name" value="D-isomer_DH_NAD-bd"/>
</dbReference>
<dbReference type="PANTHER" id="PTHR10996:SF178">
    <property type="entry name" value="2-HYDROXYACID DEHYDROGENASE YGL185C-RELATED"/>
    <property type="match status" value="1"/>
</dbReference>
<accession>A0A2U1B4G9</accession>
<dbReference type="CDD" id="cd12167">
    <property type="entry name" value="2-Hacid_dh_8"/>
    <property type="match status" value="1"/>
</dbReference>
<comment type="caution">
    <text evidence="4">The sequence shown here is derived from an EMBL/GenBank/DDBJ whole genome shotgun (WGS) entry which is preliminary data.</text>
</comment>
<name>A0A2U1B4G9_9BACT</name>
<dbReference type="RefSeq" id="WP_116883397.1">
    <property type="nucleotide sequence ID" value="NZ_CALXNT010000007.1"/>
</dbReference>
<dbReference type="AlphaFoldDB" id="A0A2U1B4G9"/>
<dbReference type="SUPFAM" id="SSF51735">
    <property type="entry name" value="NAD(P)-binding Rossmann-fold domains"/>
    <property type="match status" value="1"/>
</dbReference>
<dbReference type="GO" id="GO:0051287">
    <property type="term" value="F:NAD binding"/>
    <property type="evidence" value="ECO:0007669"/>
    <property type="project" value="InterPro"/>
</dbReference>
<gene>
    <name evidence="4" type="ORF">C8D82_10816</name>
</gene>
<dbReference type="GeneID" id="78294701"/>
<dbReference type="PANTHER" id="PTHR10996">
    <property type="entry name" value="2-HYDROXYACID DEHYDROGENASE-RELATED"/>
    <property type="match status" value="1"/>
</dbReference>
<dbReference type="SUPFAM" id="SSF52283">
    <property type="entry name" value="Formate/glycerate dehydrogenase catalytic domain-like"/>
    <property type="match status" value="1"/>
</dbReference>